<proteinExistence type="predicted"/>
<dbReference type="EMBL" id="BK015644">
    <property type="protein sequence ID" value="DAE17666.1"/>
    <property type="molecule type" value="Genomic_DNA"/>
</dbReference>
<reference evidence="1" key="1">
    <citation type="journal article" date="2021" name="Proc. Natl. Acad. Sci. U.S.A.">
        <title>A Catalog of Tens of Thousands of Viruses from Human Metagenomes Reveals Hidden Associations with Chronic Diseases.</title>
        <authorList>
            <person name="Tisza M.J."/>
            <person name="Buck C.B."/>
        </authorList>
    </citation>
    <scope>NUCLEOTIDE SEQUENCE</scope>
    <source>
        <strain evidence="1">Ct73D3</strain>
    </source>
</reference>
<protein>
    <submittedName>
        <fullName evidence="1">Terminase small subunit</fullName>
    </submittedName>
</protein>
<sequence length="171" mass="19486">MTKSESQNKKGKGGRKPKFDYASEEFLSLVESYAKKGFTDGEIAHAIGIEPETFCRKKREFSQLSQTLSRARCAINSLVRAKFLAMALGGIKTKNTTVRKLRDKDGKLTGEEEVQTVEGELAPNLSAQMTWLYHYDEDWRRIERKQDEDADIPTDINHGISIDSWIKDKLK</sequence>
<name>A0A8S5QFD6_9CAUD</name>
<organism evidence="1">
    <name type="scientific">Siphoviridae sp. ct73D3</name>
    <dbReference type="NCBI Taxonomy" id="2825347"/>
    <lineage>
        <taxon>Viruses</taxon>
        <taxon>Duplodnaviria</taxon>
        <taxon>Heunggongvirae</taxon>
        <taxon>Uroviricota</taxon>
        <taxon>Caudoviricetes</taxon>
    </lineage>
</organism>
<evidence type="ECO:0000313" key="1">
    <source>
        <dbReference type="EMBL" id="DAE17666.1"/>
    </source>
</evidence>
<accession>A0A8S5QFD6</accession>